<comment type="caution">
    <text evidence="1">The sequence shown here is derived from an EMBL/GenBank/DDBJ whole genome shotgun (WGS) entry which is preliminary data.</text>
</comment>
<evidence type="ECO:0008006" key="3">
    <source>
        <dbReference type="Google" id="ProtNLM"/>
    </source>
</evidence>
<gene>
    <name evidence="1" type="ORF">COX53_02105</name>
</gene>
<sequence>MKKVNIPTNKIGKFAGKWVVIDPKIDRIIAVGSTLKEISSMVTRPSTDKNPAGTVPFSFIVPRKDEGPYILWIKSY</sequence>
<reference evidence="1 2" key="1">
    <citation type="submission" date="2017-09" db="EMBL/GenBank/DDBJ databases">
        <title>Depth-based differentiation of microbial function through sediment-hosted aquifers and enrichment of novel symbionts in the deep terrestrial subsurface.</title>
        <authorList>
            <person name="Probst A.J."/>
            <person name="Ladd B."/>
            <person name="Jarett J.K."/>
            <person name="Geller-Mcgrath D.E."/>
            <person name="Sieber C.M."/>
            <person name="Emerson J.B."/>
            <person name="Anantharaman K."/>
            <person name="Thomas B.C."/>
            <person name="Malmstrom R."/>
            <person name="Stieglmeier M."/>
            <person name="Klingl A."/>
            <person name="Woyke T."/>
            <person name="Ryan C.M."/>
            <person name="Banfield J.F."/>
        </authorList>
    </citation>
    <scope>NUCLEOTIDE SEQUENCE [LARGE SCALE GENOMIC DNA]</scope>
    <source>
        <strain evidence="1">CG23_combo_of_CG06-09_8_20_14_all_40_14</strain>
    </source>
</reference>
<dbReference type="Proteomes" id="UP000231388">
    <property type="component" value="Unassembled WGS sequence"/>
</dbReference>
<protein>
    <recommendedName>
        <fullName evidence="3">DUF5678 domain-containing protein</fullName>
    </recommendedName>
</protein>
<evidence type="ECO:0000313" key="1">
    <source>
        <dbReference type="EMBL" id="PIP04490.1"/>
    </source>
</evidence>
<accession>A0A2G9XBX7</accession>
<dbReference type="AlphaFoldDB" id="A0A2G9XBX7"/>
<name>A0A2G9XBX7_UNCKA</name>
<dbReference type="EMBL" id="PCQY01000027">
    <property type="protein sequence ID" value="PIP04490.1"/>
    <property type="molecule type" value="Genomic_DNA"/>
</dbReference>
<evidence type="ECO:0000313" key="2">
    <source>
        <dbReference type="Proteomes" id="UP000231388"/>
    </source>
</evidence>
<proteinExistence type="predicted"/>
<organism evidence="1 2">
    <name type="scientific">candidate division WWE3 bacterium CG23_combo_of_CG06-09_8_20_14_all_40_14</name>
    <dbReference type="NCBI Taxonomy" id="1975095"/>
    <lineage>
        <taxon>Bacteria</taxon>
        <taxon>Katanobacteria</taxon>
    </lineage>
</organism>